<proteinExistence type="predicted"/>
<comment type="caution">
    <text evidence="1">The sequence shown here is derived from an EMBL/GenBank/DDBJ whole genome shotgun (WGS) entry which is preliminary data.</text>
</comment>
<name>A0ABR7JG71_9FLAO</name>
<keyword evidence="2" id="KW-1185">Reference proteome</keyword>
<reference evidence="1 2" key="1">
    <citation type="submission" date="2020-08" db="EMBL/GenBank/DDBJ databases">
        <title>Description of novel Flavobacterium F-400 isolate.</title>
        <authorList>
            <person name="Saticioglu I."/>
            <person name="Duman M."/>
            <person name="Altun S."/>
        </authorList>
    </citation>
    <scope>NUCLEOTIDE SEQUENCE [LARGE SCALE GENOMIC DNA]</scope>
    <source>
        <strain evidence="1 2">F-400</strain>
    </source>
</reference>
<sequence length="184" mass="21402">MHLKKIIFLTFLICIFSCDKSENKNERIFTENYSIEAPSDFERTDEMNELAKVQFRKSEEDLHFIVLEETKEGFQNGIKMGVHKVSPSLFGYYKVITNHFNEITADFKTSDYGVTKINSCNAIFFSMSGKDLENGKGVYYRYAILEDEKNLYQIMSWTNIGYKDKLVGRMEPIINSFKSNSISK</sequence>
<gene>
    <name evidence="1" type="ORF">H8R26_08560</name>
</gene>
<dbReference type="Proteomes" id="UP000621670">
    <property type="component" value="Unassembled WGS sequence"/>
</dbReference>
<protein>
    <submittedName>
        <fullName evidence="1">Uncharacterized protein</fullName>
    </submittedName>
</protein>
<dbReference type="EMBL" id="JACRUM010000004">
    <property type="protein sequence ID" value="MBC5863472.1"/>
    <property type="molecule type" value="Genomic_DNA"/>
</dbReference>
<evidence type="ECO:0000313" key="1">
    <source>
        <dbReference type="EMBL" id="MBC5863472.1"/>
    </source>
</evidence>
<dbReference type="RefSeq" id="WP_166136803.1">
    <property type="nucleotide sequence ID" value="NZ_JAAOBY010000005.1"/>
</dbReference>
<organism evidence="1 2">
    <name type="scientific">Flavobacterium turcicum</name>
    <dbReference type="NCBI Taxonomy" id="2764718"/>
    <lineage>
        <taxon>Bacteria</taxon>
        <taxon>Pseudomonadati</taxon>
        <taxon>Bacteroidota</taxon>
        <taxon>Flavobacteriia</taxon>
        <taxon>Flavobacteriales</taxon>
        <taxon>Flavobacteriaceae</taxon>
        <taxon>Flavobacterium</taxon>
    </lineage>
</organism>
<accession>A0ABR7JG71</accession>
<evidence type="ECO:0000313" key="2">
    <source>
        <dbReference type="Proteomes" id="UP000621670"/>
    </source>
</evidence>